<dbReference type="Gene3D" id="1.10.260.40">
    <property type="entry name" value="lambda repressor-like DNA-binding domains"/>
    <property type="match status" value="1"/>
</dbReference>
<organism evidence="2 3">
    <name type="scientific">Thermomonospora cellulosilytica</name>
    <dbReference type="NCBI Taxonomy" id="1411118"/>
    <lineage>
        <taxon>Bacteria</taxon>
        <taxon>Bacillati</taxon>
        <taxon>Actinomycetota</taxon>
        <taxon>Actinomycetes</taxon>
        <taxon>Streptosporangiales</taxon>
        <taxon>Thermomonosporaceae</taxon>
        <taxon>Thermomonospora</taxon>
    </lineage>
</organism>
<protein>
    <submittedName>
        <fullName evidence="2">Transcriptional regulator with XRE-family HTH domain</fullName>
    </submittedName>
</protein>
<dbReference type="SUPFAM" id="SSF47413">
    <property type="entry name" value="lambda repressor-like DNA-binding domains"/>
    <property type="match status" value="1"/>
</dbReference>
<evidence type="ECO:0000259" key="1">
    <source>
        <dbReference type="PROSITE" id="PS50943"/>
    </source>
</evidence>
<dbReference type="Pfam" id="PF13560">
    <property type="entry name" value="HTH_31"/>
    <property type="match status" value="1"/>
</dbReference>
<dbReference type="PROSITE" id="PS50943">
    <property type="entry name" value="HTH_CROC1"/>
    <property type="match status" value="1"/>
</dbReference>
<sequence length="421" mass="44821">MDRTTCSLPPEFWSSPPVSAALACCDMPALLDRVRRAHGWTQSDLAAAVGYSQSWVSKVLRGVQPLTVDQVRELSRRLGIPAGLLRLGDAGGDDPTNRRDFGKAVALALLPVPGRTPVDETTAATLTAITGGQRRLDATTPARDLVRGVVAHVELAGRLYALAGDGPPAAGIAAALSEAAGLAAWLHADMLDIGSARTYYRLAVDRARRAGHDLLAAYMLGSLAAFEIDVDDPALGLAHAAEARRWLGPHPHPAPQAWLRAIEALGHATARRDERSATRALLAAERAVEAAPPAAPPWPWVFPFGAAKLAGYRALVAVRLDRPDQALAAFAESAAGGAAAPKQRAAVMLEVATAVRQDGVRRRDPDRVDEAFRMAGEALTAGLTYASERIVQRARRFRREHAGPVTESVREFDDRLGVTFG</sequence>
<dbReference type="PROSITE" id="PS51257">
    <property type="entry name" value="PROKAR_LIPOPROTEIN"/>
    <property type="match status" value="1"/>
</dbReference>
<evidence type="ECO:0000313" key="2">
    <source>
        <dbReference type="EMBL" id="MBA9007043.1"/>
    </source>
</evidence>
<dbReference type="GO" id="GO:0003677">
    <property type="term" value="F:DNA binding"/>
    <property type="evidence" value="ECO:0007669"/>
    <property type="project" value="InterPro"/>
</dbReference>
<accession>A0A7W3N3T3</accession>
<dbReference type="CDD" id="cd00093">
    <property type="entry name" value="HTH_XRE"/>
    <property type="match status" value="1"/>
</dbReference>
<dbReference type="AlphaFoldDB" id="A0A7W3N3T3"/>
<feature type="domain" description="HTH cro/C1-type" evidence="1">
    <location>
        <begin position="31"/>
        <end position="85"/>
    </location>
</feature>
<comment type="caution">
    <text evidence="2">The sequence shown here is derived from an EMBL/GenBank/DDBJ whole genome shotgun (WGS) entry which is preliminary data.</text>
</comment>
<dbReference type="Proteomes" id="UP000539313">
    <property type="component" value="Unassembled WGS sequence"/>
</dbReference>
<gene>
    <name evidence="2" type="ORF">HNR21_005925</name>
</gene>
<dbReference type="EMBL" id="JACJII010000001">
    <property type="protein sequence ID" value="MBA9007043.1"/>
    <property type="molecule type" value="Genomic_DNA"/>
</dbReference>
<dbReference type="InterPro" id="IPR001387">
    <property type="entry name" value="Cro/C1-type_HTH"/>
</dbReference>
<keyword evidence="3" id="KW-1185">Reference proteome</keyword>
<evidence type="ECO:0000313" key="3">
    <source>
        <dbReference type="Proteomes" id="UP000539313"/>
    </source>
</evidence>
<proteinExistence type="predicted"/>
<dbReference type="InterPro" id="IPR010982">
    <property type="entry name" value="Lambda_DNA-bd_dom_sf"/>
</dbReference>
<name>A0A7W3N3T3_9ACTN</name>
<dbReference type="SMART" id="SM00530">
    <property type="entry name" value="HTH_XRE"/>
    <property type="match status" value="1"/>
</dbReference>
<dbReference type="RefSeq" id="WP_220500348.1">
    <property type="nucleotide sequence ID" value="NZ_JACJII010000001.1"/>
</dbReference>
<reference evidence="2 3" key="1">
    <citation type="submission" date="2020-08" db="EMBL/GenBank/DDBJ databases">
        <title>Sequencing the genomes of 1000 actinobacteria strains.</title>
        <authorList>
            <person name="Klenk H.-P."/>
        </authorList>
    </citation>
    <scope>NUCLEOTIDE SEQUENCE [LARGE SCALE GENOMIC DNA]</scope>
    <source>
        <strain evidence="2 3">DSM 45823</strain>
    </source>
</reference>